<dbReference type="GO" id="GO:0000166">
    <property type="term" value="F:nucleotide binding"/>
    <property type="evidence" value="ECO:0007669"/>
    <property type="project" value="UniProtKB-KW"/>
</dbReference>
<evidence type="ECO:0000313" key="9">
    <source>
        <dbReference type="Proteomes" id="UP000295783"/>
    </source>
</evidence>
<evidence type="ECO:0000256" key="1">
    <source>
        <dbReference type="ARBA" id="ARBA00004370"/>
    </source>
</evidence>
<dbReference type="AlphaFoldDB" id="A0A4R6WWJ3"/>
<dbReference type="PANTHER" id="PTHR11920:SF335">
    <property type="entry name" value="GUANYLATE CYCLASE"/>
    <property type="match status" value="1"/>
</dbReference>
<dbReference type="Pfam" id="PF00211">
    <property type="entry name" value="Guanylate_cyc"/>
    <property type="match status" value="1"/>
</dbReference>
<dbReference type="InterPro" id="IPR001054">
    <property type="entry name" value="A/G_cyclase"/>
</dbReference>
<feature type="domain" description="Guanylate cyclase" evidence="7">
    <location>
        <begin position="163"/>
        <end position="290"/>
    </location>
</feature>
<dbReference type="OrthoDB" id="315417at2"/>
<dbReference type="SUPFAM" id="SSF55073">
    <property type="entry name" value="Nucleotide cyclase"/>
    <property type="match status" value="1"/>
</dbReference>
<dbReference type="GO" id="GO:0016020">
    <property type="term" value="C:membrane"/>
    <property type="evidence" value="ECO:0007669"/>
    <property type="project" value="UniProtKB-SubCell"/>
</dbReference>
<proteinExistence type="predicted"/>
<evidence type="ECO:0000256" key="4">
    <source>
        <dbReference type="ARBA" id="ARBA00022989"/>
    </source>
</evidence>
<dbReference type="GO" id="GO:0009190">
    <property type="term" value="P:cyclic nucleotide biosynthetic process"/>
    <property type="evidence" value="ECO:0007669"/>
    <property type="project" value="InterPro"/>
</dbReference>
<dbReference type="CDD" id="cd07302">
    <property type="entry name" value="CHD"/>
    <property type="match status" value="1"/>
</dbReference>
<comment type="subcellular location">
    <subcellularLocation>
        <location evidence="1">Membrane</location>
    </subcellularLocation>
</comment>
<keyword evidence="9" id="KW-1185">Reference proteome</keyword>
<keyword evidence="3" id="KW-0547">Nucleotide-binding</keyword>
<dbReference type="InterPro" id="IPR050401">
    <property type="entry name" value="Cyclic_nucleotide_synthase"/>
</dbReference>
<keyword evidence="5" id="KW-0472">Membrane</keyword>
<evidence type="ECO:0000256" key="2">
    <source>
        <dbReference type="ARBA" id="ARBA00022692"/>
    </source>
</evidence>
<dbReference type="PROSITE" id="PS50125">
    <property type="entry name" value="GUANYLATE_CYCLASE_2"/>
    <property type="match status" value="1"/>
</dbReference>
<keyword evidence="4" id="KW-1133">Transmembrane helix</keyword>
<reference evidence="8 9" key="1">
    <citation type="submission" date="2019-03" db="EMBL/GenBank/DDBJ databases">
        <title>Genomic Encyclopedia of Type Strains, Phase III (KMG-III): the genomes of soil and plant-associated and newly described type strains.</title>
        <authorList>
            <person name="Whitman W."/>
        </authorList>
    </citation>
    <scope>NUCLEOTIDE SEQUENCE [LARGE SCALE GENOMIC DNA]</scope>
    <source>
        <strain evidence="8 9">CGMCC 1.7660</strain>
    </source>
</reference>
<dbReference type="EMBL" id="SNYW01000006">
    <property type="protein sequence ID" value="TDQ84580.1"/>
    <property type="molecule type" value="Genomic_DNA"/>
</dbReference>
<dbReference type="RefSeq" id="WP_133612595.1">
    <property type="nucleotide sequence ID" value="NZ_SNYW01000006.1"/>
</dbReference>
<sequence length="340" mass="37302">MARDMTAETALSIDPVLCLQHGEAALALLRLADRSLVYASAAFERLLPPPERAALLAGLDPARPRREIEMRVGSRQLCLDISLRLLEGAAAGLAVLTLTDIGGQREAEYMLDSYAKLAERHARDLEREKTRAEKLLLNMMPRSVYEELREYGTTTPQRFEHATVLMLDLVGFTEMSMAREPSQLVAELNDIFSAFDRVVELFGCERIKTIGDAYLAVSGVPEPSPEHVVNAAKVALRMRRYLDRRNASGPQEWKCRIGIATGPLIGSVVGIHRYVYDVFGPAVNMAARLEATAKPGEILLCNNAMLQLGGQFEIGPAQMVELKGFGSCAAAALIGEQRHA</sequence>
<dbReference type="GO" id="GO:0004016">
    <property type="term" value="F:adenylate cyclase activity"/>
    <property type="evidence" value="ECO:0007669"/>
    <property type="project" value="UniProtKB-ARBA"/>
</dbReference>
<keyword evidence="2" id="KW-0812">Transmembrane</keyword>
<accession>A0A4R6WWJ3</accession>
<evidence type="ECO:0000256" key="3">
    <source>
        <dbReference type="ARBA" id="ARBA00022741"/>
    </source>
</evidence>
<protein>
    <submittedName>
        <fullName evidence="8">Class 3 adenylate cyclase</fullName>
    </submittedName>
</protein>
<dbReference type="Gene3D" id="3.30.70.1230">
    <property type="entry name" value="Nucleotide cyclase"/>
    <property type="match status" value="1"/>
</dbReference>
<dbReference type="Proteomes" id="UP000295783">
    <property type="component" value="Unassembled WGS sequence"/>
</dbReference>
<dbReference type="SMART" id="SM00044">
    <property type="entry name" value="CYCc"/>
    <property type="match status" value="1"/>
</dbReference>
<dbReference type="GO" id="GO:0035556">
    <property type="term" value="P:intracellular signal transduction"/>
    <property type="evidence" value="ECO:0007669"/>
    <property type="project" value="InterPro"/>
</dbReference>
<evidence type="ECO:0000256" key="6">
    <source>
        <dbReference type="ARBA" id="ARBA00023239"/>
    </source>
</evidence>
<comment type="caution">
    <text evidence="8">The sequence shown here is derived from an EMBL/GenBank/DDBJ whole genome shotgun (WGS) entry which is preliminary data.</text>
</comment>
<evidence type="ECO:0000256" key="5">
    <source>
        <dbReference type="ARBA" id="ARBA00023136"/>
    </source>
</evidence>
<dbReference type="PANTHER" id="PTHR11920">
    <property type="entry name" value="GUANYLYL CYCLASE"/>
    <property type="match status" value="1"/>
</dbReference>
<organism evidence="8 9">
    <name type="scientific">Dongia mobilis</name>
    <dbReference type="NCBI Taxonomy" id="578943"/>
    <lineage>
        <taxon>Bacteria</taxon>
        <taxon>Pseudomonadati</taxon>
        <taxon>Pseudomonadota</taxon>
        <taxon>Alphaproteobacteria</taxon>
        <taxon>Rhodospirillales</taxon>
        <taxon>Dongiaceae</taxon>
        <taxon>Dongia</taxon>
    </lineage>
</organism>
<dbReference type="InterPro" id="IPR029787">
    <property type="entry name" value="Nucleotide_cyclase"/>
</dbReference>
<evidence type="ECO:0000259" key="7">
    <source>
        <dbReference type="PROSITE" id="PS50125"/>
    </source>
</evidence>
<name>A0A4R6WWJ3_9PROT</name>
<gene>
    <name evidence="8" type="ORF">A8950_1139</name>
</gene>
<keyword evidence="6" id="KW-0456">Lyase</keyword>
<evidence type="ECO:0000313" key="8">
    <source>
        <dbReference type="EMBL" id="TDQ84580.1"/>
    </source>
</evidence>